<keyword evidence="8" id="KW-1185">Reference proteome</keyword>
<dbReference type="InterPro" id="IPR022907">
    <property type="entry name" value="VapC_family"/>
</dbReference>
<feature type="binding site" evidence="5">
    <location>
        <position position="95"/>
    </location>
    <ligand>
        <name>Mg(2+)</name>
        <dbReference type="ChEBI" id="CHEBI:18420"/>
    </ligand>
</feature>
<dbReference type="GO" id="GO:0004540">
    <property type="term" value="F:RNA nuclease activity"/>
    <property type="evidence" value="ECO:0007669"/>
    <property type="project" value="InterPro"/>
</dbReference>
<protein>
    <recommendedName>
        <fullName evidence="5">Ribonuclease VapC</fullName>
        <shortName evidence="5">RNase VapC</shortName>
        <ecNumber evidence="5">3.1.-.-</ecNumber>
    </recommendedName>
    <alternativeName>
        <fullName evidence="5">Toxin VapC</fullName>
    </alternativeName>
</protein>
<dbReference type="EMBL" id="FTNE01000016">
    <property type="protein sequence ID" value="SIR13048.1"/>
    <property type="molecule type" value="Genomic_DNA"/>
</dbReference>
<dbReference type="SUPFAM" id="SSF88723">
    <property type="entry name" value="PIN domain-like"/>
    <property type="match status" value="1"/>
</dbReference>
<keyword evidence="4 5" id="KW-0378">Hydrolase</keyword>
<gene>
    <name evidence="5" type="primary">vapC</name>
    <name evidence="7" type="ORF">SAMN05421828_11652</name>
</gene>
<dbReference type="Proteomes" id="UP000186308">
    <property type="component" value="Unassembled WGS sequence"/>
</dbReference>
<dbReference type="OrthoDB" id="163436at2"/>
<comment type="similarity">
    <text evidence="5">Belongs to the PINc/VapC protein family.</text>
</comment>
<dbReference type="EC" id="3.1.-.-" evidence="5"/>
<dbReference type="RefSeq" id="WP_029313309.1">
    <property type="nucleotide sequence ID" value="NZ_FTNE01000016.1"/>
</dbReference>
<evidence type="ECO:0000256" key="1">
    <source>
        <dbReference type="ARBA" id="ARBA00022649"/>
    </source>
</evidence>
<comment type="function">
    <text evidence="5">Toxic component of a toxin-antitoxin (TA) system. An RNase.</text>
</comment>
<proteinExistence type="inferred from homology"/>
<evidence type="ECO:0000256" key="3">
    <source>
        <dbReference type="ARBA" id="ARBA00022723"/>
    </source>
</evidence>
<evidence type="ECO:0000313" key="7">
    <source>
        <dbReference type="EMBL" id="SIR13048.1"/>
    </source>
</evidence>
<organism evidence="7 8">
    <name type="scientific">Acidiphilium rubrum</name>
    <dbReference type="NCBI Taxonomy" id="526"/>
    <lineage>
        <taxon>Bacteria</taxon>
        <taxon>Pseudomonadati</taxon>
        <taxon>Pseudomonadota</taxon>
        <taxon>Alphaproteobacteria</taxon>
        <taxon>Acetobacterales</taxon>
        <taxon>Acidocellaceae</taxon>
        <taxon>Acidiphilium</taxon>
    </lineage>
</organism>
<feature type="binding site" evidence="5">
    <location>
        <position position="7"/>
    </location>
    <ligand>
        <name>Mg(2+)</name>
        <dbReference type="ChEBI" id="CHEBI:18420"/>
    </ligand>
</feature>
<comment type="caution">
    <text evidence="7">The sequence shown here is derived from an EMBL/GenBank/DDBJ whole genome shotgun (WGS) entry which is preliminary data.</text>
</comment>
<dbReference type="InterPro" id="IPR052106">
    <property type="entry name" value="PINc/VapC_TA"/>
</dbReference>
<dbReference type="Gene3D" id="3.40.50.1010">
    <property type="entry name" value="5'-nuclease"/>
    <property type="match status" value="1"/>
</dbReference>
<dbReference type="PANTHER" id="PTHR38826:SF5">
    <property type="entry name" value="RIBONUCLEASE VAPC13"/>
    <property type="match status" value="1"/>
</dbReference>
<dbReference type="InterPro" id="IPR029060">
    <property type="entry name" value="PIN-like_dom_sf"/>
</dbReference>
<keyword evidence="5" id="KW-0800">Toxin</keyword>
<sequence length="131" mass="14243">MPVSFIDTNVLIYLASSDTIKADRAEQTVAAGGIISVQVLNELANVARRKLRLPWQQTREFLSTIRSVLEVRPVTAGVHQAGLAVAERYGLSIYDAMIVAAALDAGCTTLWSEDMQDGLLIEGQLRVANPF</sequence>
<dbReference type="HAMAP" id="MF_00265">
    <property type="entry name" value="VapC_Nob1"/>
    <property type="match status" value="1"/>
</dbReference>
<dbReference type="Pfam" id="PF01850">
    <property type="entry name" value="PIN"/>
    <property type="match status" value="1"/>
</dbReference>
<dbReference type="CDD" id="cd18692">
    <property type="entry name" value="PIN_VapC-like"/>
    <property type="match status" value="1"/>
</dbReference>
<keyword evidence="3 5" id="KW-0479">Metal-binding</keyword>
<dbReference type="GO" id="GO:0000287">
    <property type="term" value="F:magnesium ion binding"/>
    <property type="evidence" value="ECO:0007669"/>
    <property type="project" value="UniProtKB-UniRule"/>
</dbReference>
<dbReference type="InterPro" id="IPR002716">
    <property type="entry name" value="PIN_dom"/>
</dbReference>
<dbReference type="PANTHER" id="PTHR38826">
    <property type="entry name" value="RIBONUCLEASE VAPC13"/>
    <property type="match status" value="1"/>
</dbReference>
<comment type="cofactor">
    <cofactor evidence="5">
        <name>Mg(2+)</name>
        <dbReference type="ChEBI" id="CHEBI:18420"/>
    </cofactor>
</comment>
<dbReference type="GO" id="GO:0016787">
    <property type="term" value="F:hydrolase activity"/>
    <property type="evidence" value="ECO:0007669"/>
    <property type="project" value="UniProtKB-KW"/>
</dbReference>
<keyword evidence="1 5" id="KW-1277">Toxin-antitoxin system</keyword>
<reference evidence="7 8" key="1">
    <citation type="submission" date="2017-01" db="EMBL/GenBank/DDBJ databases">
        <authorList>
            <person name="Varghese N."/>
            <person name="Submissions S."/>
        </authorList>
    </citation>
    <scope>NUCLEOTIDE SEQUENCE [LARGE SCALE GENOMIC DNA]</scope>
    <source>
        <strain evidence="7 8">ATCC 35905</strain>
    </source>
</reference>
<feature type="domain" description="PIN" evidence="6">
    <location>
        <begin position="5"/>
        <end position="114"/>
    </location>
</feature>
<evidence type="ECO:0000256" key="4">
    <source>
        <dbReference type="ARBA" id="ARBA00022801"/>
    </source>
</evidence>
<name>A0A8G2FE48_ACIRU</name>
<keyword evidence="2 5" id="KW-0540">Nuclease</keyword>
<evidence type="ECO:0000313" key="8">
    <source>
        <dbReference type="Proteomes" id="UP000186308"/>
    </source>
</evidence>
<accession>A0A8G2FE48</accession>
<evidence type="ECO:0000256" key="2">
    <source>
        <dbReference type="ARBA" id="ARBA00022722"/>
    </source>
</evidence>
<dbReference type="GO" id="GO:0090729">
    <property type="term" value="F:toxin activity"/>
    <property type="evidence" value="ECO:0007669"/>
    <property type="project" value="UniProtKB-KW"/>
</dbReference>
<keyword evidence="5" id="KW-0460">Magnesium</keyword>
<evidence type="ECO:0000259" key="6">
    <source>
        <dbReference type="Pfam" id="PF01850"/>
    </source>
</evidence>
<evidence type="ECO:0000256" key="5">
    <source>
        <dbReference type="HAMAP-Rule" id="MF_00265"/>
    </source>
</evidence>
<dbReference type="AlphaFoldDB" id="A0A8G2FE48"/>